<dbReference type="InterPro" id="IPR022134">
    <property type="entry name" value="DUF3667"/>
</dbReference>
<feature type="transmembrane region" description="Helical" evidence="1">
    <location>
        <begin position="150"/>
        <end position="169"/>
    </location>
</feature>
<dbReference type="OrthoDB" id="7446256at2"/>
<evidence type="ECO:0000313" key="2">
    <source>
        <dbReference type="EMBL" id="SIP89118.1"/>
    </source>
</evidence>
<name>A0A1N6NAL9_9GAMM</name>
<dbReference type="RefSeq" id="WP_076584602.1">
    <property type="nucleotide sequence ID" value="NZ_FTLW01000001.1"/>
</dbReference>
<feature type="transmembrane region" description="Helical" evidence="1">
    <location>
        <begin position="181"/>
        <end position="199"/>
    </location>
</feature>
<gene>
    <name evidence="2" type="ORF">SAMN05421546_0185</name>
</gene>
<dbReference type="EMBL" id="FTLW01000001">
    <property type="protein sequence ID" value="SIP89118.1"/>
    <property type="molecule type" value="Genomic_DNA"/>
</dbReference>
<dbReference type="Proteomes" id="UP000241788">
    <property type="component" value="Unassembled WGS sequence"/>
</dbReference>
<protein>
    <recommendedName>
        <fullName evidence="4">DUF3667 domain-containing protein</fullName>
    </recommendedName>
</protein>
<proteinExistence type="predicted"/>
<accession>A0A1N6NAL9</accession>
<keyword evidence="1" id="KW-0812">Transmembrane</keyword>
<keyword evidence="1" id="KW-0472">Membrane</keyword>
<keyword evidence="1" id="KW-1133">Transmembrane helix</keyword>
<reference evidence="3" key="1">
    <citation type="submission" date="2017-01" db="EMBL/GenBank/DDBJ databases">
        <authorList>
            <person name="Varghese N."/>
            <person name="Submissions S."/>
        </authorList>
    </citation>
    <scope>NUCLEOTIDE SEQUENCE [LARGE SCALE GENOMIC DNA]</scope>
    <source>
        <strain evidence="3">UM1</strain>
    </source>
</reference>
<dbReference type="Pfam" id="PF12412">
    <property type="entry name" value="DUF3667"/>
    <property type="match status" value="1"/>
</dbReference>
<dbReference type="STRING" id="1604334.SAMN05421546_0185"/>
<keyword evidence="3" id="KW-1185">Reference proteome</keyword>
<feature type="transmembrane region" description="Helical" evidence="1">
    <location>
        <begin position="84"/>
        <end position="102"/>
    </location>
</feature>
<dbReference type="SUPFAM" id="SSF144206">
    <property type="entry name" value="NOB1 zinc finger-like"/>
    <property type="match status" value="1"/>
</dbReference>
<dbReference type="AlphaFoldDB" id="A0A1N6NAL9"/>
<sequence length="276" mass="30824">MEDTQNCRNCDRVIDVPGQKFCPNCGQATPTRRIDWRFLGHELEHSVLHMNKGILYSLKQLMLRPGYFIHDYLDGKRVGIVKPMLLVVMMGAAATLIAHYLLGGDVMGSSFHQGLEAGTRLGGDPSDEVKAATAATAKLFTMAKDWINQHLALVTLLMIPVQAAGVKLAFRRFSDVSYPEWLVIGCFLNAQSFVLWSVFMPIQRVWSGAMSFAILLAIAYNLFSLMQFFKGYPRWKAGLRGLLGFAFFQVVMVIFTFFVMFVIGVLMGSGHVQIAN</sequence>
<evidence type="ECO:0008006" key="4">
    <source>
        <dbReference type="Google" id="ProtNLM"/>
    </source>
</evidence>
<evidence type="ECO:0000313" key="3">
    <source>
        <dbReference type="Proteomes" id="UP000241788"/>
    </source>
</evidence>
<feature type="transmembrane region" description="Helical" evidence="1">
    <location>
        <begin position="241"/>
        <end position="267"/>
    </location>
</feature>
<evidence type="ECO:0000256" key="1">
    <source>
        <dbReference type="SAM" id="Phobius"/>
    </source>
</evidence>
<organism evidence="2 3">
    <name type="scientific">Solilutibacter tolerans</name>
    <dbReference type="NCBI Taxonomy" id="1604334"/>
    <lineage>
        <taxon>Bacteria</taxon>
        <taxon>Pseudomonadati</taxon>
        <taxon>Pseudomonadota</taxon>
        <taxon>Gammaproteobacteria</taxon>
        <taxon>Lysobacterales</taxon>
        <taxon>Lysobacteraceae</taxon>
        <taxon>Solilutibacter</taxon>
    </lineage>
</organism>
<dbReference type="InterPro" id="IPR036283">
    <property type="entry name" value="NOB1_Zf-like_sf"/>
</dbReference>
<feature type="transmembrane region" description="Helical" evidence="1">
    <location>
        <begin position="205"/>
        <end position="229"/>
    </location>
</feature>